<dbReference type="Proteomes" id="UP000320048">
    <property type="component" value="Unassembled WGS sequence"/>
</dbReference>
<keyword evidence="1" id="KW-0732">Signal</keyword>
<feature type="signal peptide" evidence="1">
    <location>
        <begin position="1"/>
        <end position="19"/>
    </location>
</feature>
<organism evidence="2 3">
    <name type="scientific">Candidatus Segetimicrobium genomatis</name>
    <dbReference type="NCBI Taxonomy" id="2569760"/>
    <lineage>
        <taxon>Bacteria</taxon>
        <taxon>Bacillati</taxon>
        <taxon>Candidatus Sysuimicrobiota</taxon>
        <taxon>Candidatus Sysuimicrobiia</taxon>
        <taxon>Candidatus Sysuimicrobiales</taxon>
        <taxon>Candidatus Segetimicrobiaceae</taxon>
        <taxon>Candidatus Segetimicrobium</taxon>
    </lineage>
</organism>
<feature type="non-terminal residue" evidence="2">
    <location>
        <position position="131"/>
    </location>
</feature>
<evidence type="ECO:0000313" key="3">
    <source>
        <dbReference type="Proteomes" id="UP000320048"/>
    </source>
</evidence>
<reference evidence="2 3" key="1">
    <citation type="journal article" date="2019" name="Nat. Microbiol.">
        <title>Mediterranean grassland soil C-N compound turnover is dependent on rainfall and depth, and is mediated by genomically divergent microorganisms.</title>
        <authorList>
            <person name="Diamond S."/>
            <person name="Andeer P.F."/>
            <person name="Li Z."/>
            <person name="Crits-Christoph A."/>
            <person name="Burstein D."/>
            <person name="Anantharaman K."/>
            <person name="Lane K.R."/>
            <person name="Thomas B.C."/>
            <person name="Pan C."/>
            <person name="Northen T.R."/>
            <person name="Banfield J.F."/>
        </authorList>
    </citation>
    <scope>NUCLEOTIDE SEQUENCE [LARGE SCALE GENOMIC DNA]</scope>
    <source>
        <strain evidence="2">NP_7</strain>
    </source>
</reference>
<proteinExistence type="predicted"/>
<comment type="caution">
    <text evidence="2">The sequence shown here is derived from an EMBL/GenBank/DDBJ whole genome shotgun (WGS) entry which is preliminary data.</text>
</comment>
<dbReference type="AlphaFoldDB" id="A0A537J4Y6"/>
<evidence type="ECO:0000313" key="2">
    <source>
        <dbReference type="EMBL" id="TMI78629.1"/>
    </source>
</evidence>
<evidence type="ECO:0000256" key="1">
    <source>
        <dbReference type="SAM" id="SignalP"/>
    </source>
</evidence>
<accession>A0A537J4Y6</accession>
<sequence length="131" mass="13605">MAVTRAIAAVGLLAVVATAARVDAGHESPFYPSFYPHEIHLESVPPAAAAGLLRQASIHAFVGADPFDGRSIPADVASVESLGAYVVLTLNTAVPALRGRDARCALSSRLGAMLARRGGAFVLHPYPVTPY</sequence>
<dbReference type="EMBL" id="VBAO01000356">
    <property type="protein sequence ID" value="TMI78629.1"/>
    <property type="molecule type" value="Genomic_DNA"/>
</dbReference>
<protein>
    <submittedName>
        <fullName evidence="2">Uncharacterized protein</fullName>
    </submittedName>
</protein>
<name>A0A537J4Y6_9BACT</name>
<feature type="chain" id="PRO_5021716802" evidence="1">
    <location>
        <begin position="20"/>
        <end position="131"/>
    </location>
</feature>
<gene>
    <name evidence="2" type="ORF">E6H04_12070</name>
</gene>